<comment type="caution">
    <text evidence="1">The sequence shown here is derived from an EMBL/GenBank/DDBJ whole genome shotgun (WGS) entry which is preliminary data.</text>
</comment>
<proteinExistence type="predicted"/>
<protein>
    <submittedName>
        <fullName evidence="1">Uncharacterized protein</fullName>
    </submittedName>
</protein>
<accession>M0M732</accession>
<evidence type="ECO:0000313" key="2">
    <source>
        <dbReference type="Proteomes" id="UP000011566"/>
    </source>
</evidence>
<dbReference type="PATRIC" id="fig|1132509.6.peg.368"/>
<sequence>MVLDAADWEAADPTSDVITQVRDVLTDDETHAYCVDDFFRDAGPEPEGFEPLAALLEALDWQVSKQRSEILVEMALETLVSRDVAEKRVRHEDGDAVAYYRAA</sequence>
<gene>
    <name evidence="1" type="ORF">C447_01540</name>
</gene>
<evidence type="ECO:0000313" key="1">
    <source>
        <dbReference type="EMBL" id="EMA41496.1"/>
    </source>
</evidence>
<organism evidence="1 2">
    <name type="scientific">Halococcus hamelinensis 100A6</name>
    <dbReference type="NCBI Taxonomy" id="1132509"/>
    <lineage>
        <taxon>Archaea</taxon>
        <taxon>Methanobacteriati</taxon>
        <taxon>Methanobacteriota</taxon>
        <taxon>Stenosarchaea group</taxon>
        <taxon>Halobacteria</taxon>
        <taxon>Halobacteriales</taxon>
        <taxon>Halococcaceae</taxon>
        <taxon>Halococcus</taxon>
    </lineage>
</organism>
<dbReference type="RefSeq" id="WP_007690169.1">
    <property type="nucleotide sequence ID" value="NZ_AJRK01000359.1"/>
</dbReference>
<dbReference type="EMBL" id="AOMB01000005">
    <property type="protein sequence ID" value="EMA41496.1"/>
    <property type="molecule type" value="Genomic_DNA"/>
</dbReference>
<reference evidence="1 2" key="1">
    <citation type="journal article" date="2014" name="PLoS Genet.">
        <title>Phylogenetically driven sequencing of extremely halophilic archaea reveals strategies for static and dynamic osmo-response.</title>
        <authorList>
            <person name="Becker E.A."/>
            <person name="Seitzer P.M."/>
            <person name="Tritt A."/>
            <person name="Larsen D."/>
            <person name="Krusor M."/>
            <person name="Yao A.I."/>
            <person name="Wu D."/>
            <person name="Madern D."/>
            <person name="Eisen J.A."/>
            <person name="Darling A.E."/>
            <person name="Facciotti M.T."/>
        </authorList>
    </citation>
    <scope>NUCLEOTIDE SEQUENCE [LARGE SCALE GENOMIC DNA]</scope>
    <source>
        <strain evidence="1 2">100A6</strain>
    </source>
</reference>
<dbReference type="AlphaFoldDB" id="M0M732"/>
<keyword evidence="2" id="KW-1185">Reference proteome</keyword>
<dbReference type="OrthoDB" id="259369at2157"/>
<dbReference type="Proteomes" id="UP000011566">
    <property type="component" value="Unassembled WGS sequence"/>
</dbReference>
<name>M0M732_9EURY</name>